<feature type="region of interest" description="Disordered" evidence="2">
    <location>
        <begin position="286"/>
        <end position="313"/>
    </location>
</feature>
<dbReference type="Pfam" id="PF03398">
    <property type="entry name" value="Ist1"/>
    <property type="match status" value="1"/>
</dbReference>
<evidence type="ECO:0000313" key="3">
    <source>
        <dbReference type="EMBL" id="KAK8952308.1"/>
    </source>
</evidence>
<protein>
    <recommendedName>
        <fullName evidence="5">IST1-like protein</fullName>
    </recommendedName>
</protein>
<dbReference type="EMBL" id="JBBWWQ010000003">
    <property type="protein sequence ID" value="KAK8952308.1"/>
    <property type="molecule type" value="Genomic_DNA"/>
</dbReference>
<keyword evidence="4" id="KW-1185">Reference proteome</keyword>
<dbReference type="PANTHER" id="PTHR12161">
    <property type="entry name" value="IST1 FAMILY MEMBER"/>
    <property type="match status" value="1"/>
</dbReference>
<evidence type="ECO:0000256" key="2">
    <source>
        <dbReference type="SAM" id="MobiDB-lite"/>
    </source>
</evidence>
<sequence length="494" mass="55373">MPTEKSPSLSLQKLMGLASYILLRRRFNSSKCKTEANLVSARIKLLRNKREAQVRQMRRDIAVLIQSGEEDTARIRVEHVIREQKVMSANEVINLFCELIVVRLPIIQKQRDCPADLKEAISSVIYAAPRCSDIPELSKIRDIFEKKYGKDFVSAAADLRPESGVNRLLVEKLSIRKPGGEVKLKMMKEIAKEHQIEWNSKETEDELLKPPEELIEGPTTFISASSFPIKRNIPPQNVQMKEHALSDSEESTMHFKNTALAAQAAAESAKKAASCAAQAAVFLAQQSSNESRRESALNSANSSGKKFSSQSFDVSNHDDDTVDFYDRKIMGRSNTTGCRFHDNIKLDESESNRDSAVNSTNSSGKRFCSRSFNVWNHMNDGDGDNDDVFDLNEKKILGRSSTTGHRFHGDINFDESDGYDSESEADILKESRHGRGGNLGPPMRRPPVPPTISGWEDGPTARNWSTDSAHHVHPKLPDYEELSARFQALKSQRP</sequence>
<feature type="compositionally biased region" description="Polar residues" evidence="2">
    <location>
        <begin position="296"/>
        <end position="313"/>
    </location>
</feature>
<evidence type="ECO:0000256" key="1">
    <source>
        <dbReference type="ARBA" id="ARBA00005536"/>
    </source>
</evidence>
<dbReference type="Proteomes" id="UP001418222">
    <property type="component" value="Unassembled WGS sequence"/>
</dbReference>
<dbReference type="GO" id="GO:0015031">
    <property type="term" value="P:protein transport"/>
    <property type="evidence" value="ECO:0007669"/>
    <property type="project" value="InterPro"/>
</dbReference>
<feature type="region of interest" description="Disordered" evidence="2">
    <location>
        <begin position="401"/>
        <end position="475"/>
    </location>
</feature>
<comment type="caution">
    <text evidence="3">The sequence shown here is derived from an EMBL/GenBank/DDBJ whole genome shotgun (WGS) entry which is preliminary data.</text>
</comment>
<accession>A0AAP0BWY2</accession>
<dbReference type="AlphaFoldDB" id="A0AAP0BWY2"/>
<dbReference type="InterPro" id="IPR042277">
    <property type="entry name" value="IST1-like"/>
</dbReference>
<feature type="compositionally biased region" description="Acidic residues" evidence="2">
    <location>
        <begin position="412"/>
        <end position="425"/>
    </location>
</feature>
<reference evidence="3 4" key="1">
    <citation type="journal article" date="2022" name="Nat. Plants">
        <title>Genomes of leafy and leafless Platanthera orchids illuminate the evolution of mycoheterotrophy.</title>
        <authorList>
            <person name="Li M.H."/>
            <person name="Liu K.W."/>
            <person name="Li Z."/>
            <person name="Lu H.C."/>
            <person name="Ye Q.L."/>
            <person name="Zhang D."/>
            <person name="Wang J.Y."/>
            <person name="Li Y.F."/>
            <person name="Zhong Z.M."/>
            <person name="Liu X."/>
            <person name="Yu X."/>
            <person name="Liu D.K."/>
            <person name="Tu X.D."/>
            <person name="Liu B."/>
            <person name="Hao Y."/>
            <person name="Liao X.Y."/>
            <person name="Jiang Y.T."/>
            <person name="Sun W.H."/>
            <person name="Chen J."/>
            <person name="Chen Y.Q."/>
            <person name="Ai Y."/>
            <person name="Zhai J.W."/>
            <person name="Wu S.S."/>
            <person name="Zhou Z."/>
            <person name="Hsiao Y.Y."/>
            <person name="Wu W.L."/>
            <person name="Chen Y.Y."/>
            <person name="Lin Y.F."/>
            <person name="Hsu J.L."/>
            <person name="Li C.Y."/>
            <person name="Wang Z.W."/>
            <person name="Zhao X."/>
            <person name="Zhong W.Y."/>
            <person name="Ma X.K."/>
            <person name="Ma L."/>
            <person name="Huang J."/>
            <person name="Chen G.Z."/>
            <person name="Huang M.Z."/>
            <person name="Huang L."/>
            <person name="Peng D.H."/>
            <person name="Luo Y.B."/>
            <person name="Zou S.Q."/>
            <person name="Chen S.P."/>
            <person name="Lan S."/>
            <person name="Tsai W.C."/>
            <person name="Van de Peer Y."/>
            <person name="Liu Z.J."/>
        </authorList>
    </citation>
    <scope>NUCLEOTIDE SEQUENCE [LARGE SCALE GENOMIC DNA]</scope>
    <source>
        <strain evidence="3">Lor287</strain>
    </source>
</reference>
<organism evidence="3 4">
    <name type="scientific">Platanthera zijinensis</name>
    <dbReference type="NCBI Taxonomy" id="2320716"/>
    <lineage>
        <taxon>Eukaryota</taxon>
        <taxon>Viridiplantae</taxon>
        <taxon>Streptophyta</taxon>
        <taxon>Embryophyta</taxon>
        <taxon>Tracheophyta</taxon>
        <taxon>Spermatophyta</taxon>
        <taxon>Magnoliopsida</taxon>
        <taxon>Liliopsida</taxon>
        <taxon>Asparagales</taxon>
        <taxon>Orchidaceae</taxon>
        <taxon>Orchidoideae</taxon>
        <taxon>Orchideae</taxon>
        <taxon>Orchidinae</taxon>
        <taxon>Platanthera</taxon>
    </lineage>
</organism>
<dbReference type="PANTHER" id="PTHR12161:SF55">
    <property type="entry name" value="REGULATOR OF VPS4 ACTIVITY IN THE MVB PATHWAY PROTEIN"/>
    <property type="match status" value="1"/>
</dbReference>
<proteinExistence type="inferred from homology"/>
<evidence type="ECO:0008006" key="5">
    <source>
        <dbReference type="Google" id="ProtNLM"/>
    </source>
</evidence>
<comment type="similarity">
    <text evidence="1">Belongs to the IST1 family.</text>
</comment>
<name>A0AAP0BWY2_9ASPA</name>
<gene>
    <name evidence="3" type="ORF">KSP39_PZI004367</name>
</gene>
<dbReference type="Gene3D" id="1.20.1260.60">
    <property type="entry name" value="Vacuolar protein sorting-associated protein Ist1"/>
    <property type="match status" value="1"/>
</dbReference>
<dbReference type="InterPro" id="IPR005061">
    <property type="entry name" value="Ist1"/>
</dbReference>
<dbReference type="FunFam" id="1.20.1260.60:FF:000003">
    <property type="entry name" value="IST1-like protein isoform A"/>
    <property type="match status" value="1"/>
</dbReference>
<evidence type="ECO:0000313" key="4">
    <source>
        <dbReference type="Proteomes" id="UP001418222"/>
    </source>
</evidence>